<proteinExistence type="inferred from homology"/>
<dbReference type="NCBIfam" id="NF003655">
    <property type="entry name" value="PRK05287.1-3"/>
    <property type="match status" value="1"/>
</dbReference>
<dbReference type="Gene3D" id="2.60.440.10">
    <property type="entry name" value="YacF-like domains"/>
    <property type="match status" value="1"/>
</dbReference>
<dbReference type="Pfam" id="PF07072">
    <property type="entry name" value="ZapD"/>
    <property type="match status" value="1"/>
</dbReference>
<comment type="caution">
    <text evidence="6">The sequence shown here is derived from an EMBL/GenBank/DDBJ whole genome shotgun (WGS) entry which is preliminary data.</text>
</comment>
<dbReference type="SUPFAM" id="SSF160950">
    <property type="entry name" value="YacF-like"/>
    <property type="match status" value="1"/>
</dbReference>
<dbReference type="Proteomes" id="UP001157133">
    <property type="component" value="Unassembled WGS sequence"/>
</dbReference>
<name>A0ABQ6H441_9GAMM</name>
<evidence type="ECO:0000256" key="2">
    <source>
        <dbReference type="ARBA" id="ARBA00022618"/>
    </source>
</evidence>
<dbReference type="HAMAP" id="MF_01092">
    <property type="entry name" value="ZapD"/>
    <property type="match status" value="1"/>
</dbReference>
<evidence type="ECO:0000256" key="1">
    <source>
        <dbReference type="ARBA" id="ARBA00022490"/>
    </source>
</evidence>
<keyword evidence="1 5" id="KW-0963">Cytoplasm</keyword>
<keyword evidence="2 5" id="KW-0132">Cell division</keyword>
<organism evidence="6 7">
    <name type="scientific">Thalassotalea eurytherma</name>
    <dbReference type="NCBI Taxonomy" id="1144278"/>
    <lineage>
        <taxon>Bacteria</taxon>
        <taxon>Pseudomonadati</taxon>
        <taxon>Pseudomonadota</taxon>
        <taxon>Gammaproteobacteria</taxon>
        <taxon>Alteromonadales</taxon>
        <taxon>Colwelliaceae</taxon>
        <taxon>Thalassotalea</taxon>
    </lineage>
</organism>
<keyword evidence="4 5" id="KW-0131">Cell cycle</keyword>
<dbReference type="GO" id="GO:0051301">
    <property type="term" value="P:cell division"/>
    <property type="evidence" value="ECO:0007669"/>
    <property type="project" value="UniProtKB-KW"/>
</dbReference>
<evidence type="ECO:0000313" key="7">
    <source>
        <dbReference type="Proteomes" id="UP001157133"/>
    </source>
</evidence>
<accession>A0ABQ6H441</accession>
<dbReference type="PANTHER" id="PTHR39455:SF1">
    <property type="entry name" value="CELL DIVISION PROTEIN ZAPD"/>
    <property type="match status" value="1"/>
</dbReference>
<dbReference type="InterPro" id="IPR027462">
    <property type="entry name" value="ZapD_C"/>
</dbReference>
<evidence type="ECO:0000256" key="5">
    <source>
        <dbReference type="HAMAP-Rule" id="MF_01092"/>
    </source>
</evidence>
<evidence type="ECO:0000256" key="3">
    <source>
        <dbReference type="ARBA" id="ARBA00023210"/>
    </source>
</evidence>
<dbReference type="EMBL" id="BSSU01000005">
    <property type="protein sequence ID" value="GLX81616.1"/>
    <property type="molecule type" value="Genomic_DNA"/>
</dbReference>
<comment type="subunit">
    <text evidence="5">Interacts with FtsZ.</text>
</comment>
<dbReference type="Gene3D" id="1.10.3900.10">
    <property type="entry name" value="YacF-like"/>
    <property type="match status" value="1"/>
</dbReference>
<gene>
    <name evidence="5 6" type="primary">zapD</name>
    <name evidence="6" type="ORF">theurythT_10680</name>
</gene>
<evidence type="ECO:0000256" key="4">
    <source>
        <dbReference type="ARBA" id="ARBA00023306"/>
    </source>
</evidence>
<protein>
    <recommendedName>
        <fullName evidence="5">Cell division protein ZapD</fullName>
    </recommendedName>
    <alternativeName>
        <fullName evidence="5">Z ring-associated protein D</fullName>
    </alternativeName>
</protein>
<comment type="function">
    <text evidence="5">Cell division factor that enhances FtsZ-ring assembly. Directly interacts with FtsZ and promotes bundling of FtsZ protofilaments, with a reduction in FtsZ GTPase activity.</text>
</comment>
<evidence type="ECO:0000313" key="6">
    <source>
        <dbReference type="EMBL" id="GLX81616.1"/>
    </source>
</evidence>
<dbReference type="RefSeq" id="WP_284206958.1">
    <property type="nucleotide sequence ID" value="NZ_BSSU01000005.1"/>
</dbReference>
<keyword evidence="3 5" id="KW-0717">Septation</keyword>
<keyword evidence="7" id="KW-1185">Reference proteome</keyword>
<sequence>MSRILYEHPLNERIRSYLKLEHLFGQVTCAQQLDIQQGYSVLFTALFAILDSLDRNDIRGDLIKDLEKLEQNLVIWSQRPDVDTSALEENLRRTVSLVNRLRSANTPWSKLKDDKLLSGVRQRFAIQGGSASFDLPQLQFFLHQPQKTSEEQINAWLVTLEQLKDAVALILVFIRQRSHFECIETESGFYQDSGEGLLLLRIQVDENAQYYPTVSGNRFRYSIRFMLPCEQSGRRYSNLATKFYLAKC</sequence>
<comment type="similarity">
    <text evidence="5">Belongs to the ZapD family.</text>
</comment>
<reference evidence="6 7" key="1">
    <citation type="submission" date="2023-03" db="EMBL/GenBank/DDBJ databases">
        <title>Draft genome sequence of Thalassotalea eurytherma JCM 18482T.</title>
        <authorList>
            <person name="Sawabe T."/>
        </authorList>
    </citation>
    <scope>NUCLEOTIDE SEQUENCE [LARGE SCALE GENOMIC DNA]</scope>
    <source>
        <strain evidence="6 7">JCM 18482</strain>
    </source>
</reference>
<comment type="subcellular location">
    <subcellularLocation>
        <location evidence="5">Cytoplasm</location>
    </subcellularLocation>
    <text evidence="5">Localizes to mid-cell in an FtsZ-dependent manner.</text>
</comment>
<dbReference type="InterPro" id="IPR009777">
    <property type="entry name" value="ZapD"/>
</dbReference>
<dbReference type="InterPro" id="IPR036268">
    <property type="entry name" value="ZapD_sf"/>
</dbReference>
<dbReference type="PANTHER" id="PTHR39455">
    <property type="entry name" value="CELL DIVISION PROTEIN ZAPD"/>
    <property type="match status" value="1"/>
</dbReference>